<comment type="caution">
    <text evidence="21">The sequence shown here is derived from an EMBL/GenBank/DDBJ whole genome shotgun (WGS) entry which is preliminary data.</text>
</comment>
<dbReference type="Pfam" id="PF00139">
    <property type="entry name" value="Lectin_legB"/>
    <property type="match status" value="1"/>
</dbReference>
<dbReference type="GO" id="GO:0005886">
    <property type="term" value="C:plasma membrane"/>
    <property type="evidence" value="ECO:0007669"/>
    <property type="project" value="UniProtKB-SubCell"/>
</dbReference>
<evidence type="ECO:0000256" key="12">
    <source>
        <dbReference type="ARBA" id="ARBA00022777"/>
    </source>
</evidence>
<protein>
    <recommendedName>
        <fullName evidence="4">non-specific serine/threonine protein kinase</fullName>
        <ecNumber evidence="4">2.7.11.1</ecNumber>
    </recommendedName>
</protein>
<dbReference type="OMA" id="HRSGRVC"/>
<keyword evidence="6" id="KW-0723">Serine/threonine-protein kinase</keyword>
<keyword evidence="8 19" id="KW-0812">Transmembrane</keyword>
<dbReference type="PROSITE" id="PS00307">
    <property type="entry name" value="LECTIN_LEGUME_BETA"/>
    <property type="match status" value="1"/>
</dbReference>
<keyword evidence="14 19" id="KW-1133">Transmembrane helix</keyword>
<keyword evidence="15 19" id="KW-0472">Membrane</keyword>
<dbReference type="EMBL" id="JABCRI010000012">
    <property type="protein sequence ID" value="KAF8396047.1"/>
    <property type="molecule type" value="Genomic_DNA"/>
</dbReference>
<comment type="similarity">
    <text evidence="3">In the C-terminal section; belongs to the protein kinase superfamily. Ser/Thr protein kinase family.</text>
</comment>
<keyword evidence="16" id="KW-0675">Receptor</keyword>
<evidence type="ECO:0000256" key="7">
    <source>
        <dbReference type="ARBA" id="ARBA00022679"/>
    </source>
</evidence>
<evidence type="ECO:0000256" key="14">
    <source>
        <dbReference type="ARBA" id="ARBA00022989"/>
    </source>
</evidence>
<keyword evidence="9" id="KW-0732">Signal</keyword>
<dbReference type="InterPro" id="IPR013320">
    <property type="entry name" value="ConA-like_dom_sf"/>
</dbReference>
<evidence type="ECO:0000256" key="8">
    <source>
        <dbReference type="ARBA" id="ARBA00022692"/>
    </source>
</evidence>
<dbReference type="SUPFAM" id="SSF49899">
    <property type="entry name" value="Concanavalin A-like lectins/glucanases"/>
    <property type="match status" value="1"/>
</dbReference>
<keyword evidence="7" id="KW-0808">Transferase</keyword>
<dbReference type="InterPro" id="IPR017441">
    <property type="entry name" value="Protein_kinase_ATP_BS"/>
</dbReference>
<dbReference type="GO" id="GO:0004674">
    <property type="term" value="F:protein serine/threonine kinase activity"/>
    <property type="evidence" value="ECO:0007669"/>
    <property type="project" value="UniProtKB-KW"/>
</dbReference>
<sequence>MARAIAEIEGAIDGDYDAETNLKNEGTNVSEEIMEVEVVEAPEHMQDGVKVVQEELETINLGSEEEKRPVLISSKLSLDERKSNCRNGKDSRVKLINERRQKTEVHMSLYQKRVAKAYDKMVRGRIFKEVNALLLITLLGGSVVQVGCLDLYYPTFTTESQQDFSFANDSGVTKEILQLTYNFIGASMLNLSGRIWYKKPFKLWNRRKGSTASFNSTFVLVIDPQTPPGCEGMAFILTRESSIPDNSEGKWLGIVNASTNGSSLRNIVAVEFDTRKSYEEDLDDKHVGVDLNSINSIKQVSMSDYGVNLSSGFDVTARIQYDGESITIFVSMNNGTGSNITNPVISIPLNLSDYLPEDIYMGFSASTGNGTQLNCVKSWHFNGVDIEDESSSDLLWVWITIPVLVVFFITGFTCYLYWRRKHAMDQEDLDMEEEIEGSTLGPQKFRLKELKSATRNFHSKNQLGRGGFGTVYKGIMKEINMEIAVKRVSKDSCQAKKEFVAGVSIISRLRHKNLVKLIGWCYESKELLLVYEFMPKGSLDKLIFSDDQSPMAEAVILSWERRHNIICGLASALDYLHNGCEKRVLHCDVKSSNMMLDSEFNARSGDFGLARTVQHNGDTHHSTKEIAGTPGYMAPECFHTGIASLEADVYGFGVFTLEVACGRRPNNRKNQNTHTNFIVNWVWELYGKEGILDAVDLRLDDNLERSKRNVC</sequence>
<keyword evidence="5" id="KW-1003">Cell membrane</keyword>
<dbReference type="Gene3D" id="2.60.120.200">
    <property type="match status" value="1"/>
</dbReference>
<dbReference type="InterPro" id="IPR019825">
    <property type="entry name" value="Lectin_legB_Mn/Ca_BS"/>
</dbReference>
<proteinExistence type="inferred from homology"/>
<accession>A0A835DCT2</accession>
<keyword evidence="13 18" id="KW-0067">ATP-binding</keyword>
<dbReference type="EC" id="2.7.11.1" evidence="4"/>
<dbReference type="PROSITE" id="PS50011">
    <property type="entry name" value="PROTEIN_KINASE_DOM"/>
    <property type="match status" value="1"/>
</dbReference>
<feature type="domain" description="Protein kinase" evidence="20">
    <location>
        <begin position="457"/>
        <end position="711"/>
    </location>
</feature>
<dbReference type="InterPro" id="IPR000719">
    <property type="entry name" value="Prot_kinase_dom"/>
</dbReference>
<evidence type="ECO:0000256" key="16">
    <source>
        <dbReference type="ARBA" id="ARBA00023170"/>
    </source>
</evidence>
<dbReference type="CDD" id="cd06899">
    <property type="entry name" value="lectin_legume_LecRK_Arcelin_ConA"/>
    <property type="match status" value="1"/>
</dbReference>
<evidence type="ECO:0000256" key="3">
    <source>
        <dbReference type="ARBA" id="ARBA00010217"/>
    </source>
</evidence>
<evidence type="ECO:0000313" key="21">
    <source>
        <dbReference type="EMBL" id="KAF8396047.1"/>
    </source>
</evidence>
<evidence type="ECO:0000256" key="5">
    <source>
        <dbReference type="ARBA" id="ARBA00022475"/>
    </source>
</evidence>
<feature type="transmembrane region" description="Helical" evidence="19">
    <location>
        <begin position="395"/>
        <end position="418"/>
    </location>
</feature>
<evidence type="ECO:0000256" key="11">
    <source>
        <dbReference type="ARBA" id="ARBA00022741"/>
    </source>
</evidence>
<dbReference type="Gene3D" id="3.30.200.20">
    <property type="entry name" value="Phosphorylase Kinase, domain 1"/>
    <property type="match status" value="1"/>
</dbReference>
<dbReference type="OrthoDB" id="1913956at2759"/>
<gene>
    <name evidence="21" type="ORF">HHK36_017659</name>
</gene>
<keyword evidence="10" id="KW-0430">Lectin</keyword>
<evidence type="ECO:0000256" key="10">
    <source>
        <dbReference type="ARBA" id="ARBA00022734"/>
    </source>
</evidence>
<dbReference type="GO" id="GO:0005524">
    <property type="term" value="F:ATP binding"/>
    <property type="evidence" value="ECO:0007669"/>
    <property type="project" value="UniProtKB-UniRule"/>
</dbReference>
<dbReference type="InterPro" id="IPR008271">
    <property type="entry name" value="Ser/Thr_kinase_AS"/>
</dbReference>
<evidence type="ECO:0000256" key="17">
    <source>
        <dbReference type="ARBA" id="ARBA00023180"/>
    </source>
</evidence>
<evidence type="ECO:0000256" key="2">
    <source>
        <dbReference type="ARBA" id="ARBA00008536"/>
    </source>
</evidence>
<dbReference type="PROSITE" id="PS00108">
    <property type="entry name" value="PROTEIN_KINASE_ST"/>
    <property type="match status" value="1"/>
</dbReference>
<keyword evidence="12" id="KW-0418">Kinase</keyword>
<keyword evidence="22" id="KW-1185">Reference proteome</keyword>
<dbReference type="FunFam" id="2.60.120.200:FF:000198">
    <property type="entry name" value="Probable L-type lectin-domain containing receptor kinase S.5"/>
    <property type="match status" value="1"/>
</dbReference>
<evidence type="ECO:0000259" key="20">
    <source>
        <dbReference type="PROSITE" id="PS50011"/>
    </source>
</evidence>
<evidence type="ECO:0000256" key="4">
    <source>
        <dbReference type="ARBA" id="ARBA00012513"/>
    </source>
</evidence>
<dbReference type="GO" id="GO:0030246">
    <property type="term" value="F:carbohydrate binding"/>
    <property type="evidence" value="ECO:0007669"/>
    <property type="project" value="UniProtKB-KW"/>
</dbReference>
<dbReference type="SMART" id="SM00220">
    <property type="entry name" value="S_TKc"/>
    <property type="match status" value="1"/>
</dbReference>
<dbReference type="FunFam" id="1.10.510.10:FF:000240">
    <property type="entry name" value="Lectin-domain containing receptor kinase A4.3"/>
    <property type="match status" value="1"/>
</dbReference>
<keyword evidence="17" id="KW-0325">Glycoprotein</keyword>
<reference evidence="21 22" key="1">
    <citation type="submission" date="2020-04" db="EMBL/GenBank/DDBJ databases">
        <title>Plant Genome Project.</title>
        <authorList>
            <person name="Zhang R.-G."/>
        </authorList>
    </citation>
    <scope>NUCLEOTIDE SEQUENCE [LARGE SCALE GENOMIC DNA]</scope>
    <source>
        <strain evidence="21">YNK0</strain>
        <tissue evidence="21">Leaf</tissue>
    </source>
</reference>
<name>A0A835DCT2_TETSI</name>
<comment type="similarity">
    <text evidence="2">In the N-terminal section; belongs to the leguminous lectin family.</text>
</comment>
<dbReference type="InterPro" id="IPR011009">
    <property type="entry name" value="Kinase-like_dom_sf"/>
</dbReference>
<dbReference type="PROSITE" id="PS00107">
    <property type="entry name" value="PROTEIN_KINASE_ATP"/>
    <property type="match status" value="1"/>
</dbReference>
<evidence type="ECO:0000313" key="22">
    <source>
        <dbReference type="Proteomes" id="UP000655225"/>
    </source>
</evidence>
<evidence type="ECO:0000256" key="19">
    <source>
        <dbReference type="SAM" id="Phobius"/>
    </source>
</evidence>
<dbReference type="GO" id="GO:0002229">
    <property type="term" value="P:defense response to oomycetes"/>
    <property type="evidence" value="ECO:0007669"/>
    <property type="project" value="UniProtKB-ARBA"/>
</dbReference>
<dbReference type="InterPro" id="IPR001220">
    <property type="entry name" value="Legume_lectin_dom"/>
</dbReference>
<comment type="subcellular location">
    <subcellularLocation>
        <location evidence="1">Cell membrane</location>
        <topology evidence="1">Single-pass type I membrane protein</topology>
    </subcellularLocation>
</comment>
<evidence type="ECO:0000256" key="6">
    <source>
        <dbReference type="ARBA" id="ARBA00022527"/>
    </source>
</evidence>
<dbReference type="Pfam" id="PF00069">
    <property type="entry name" value="Pkinase"/>
    <property type="match status" value="1"/>
</dbReference>
<feature type="binding site" evidence="18">
    <location>
        <position position="486"/>
    </location>
    <ligand>
        <name>ATP</name>
        <dbReference type="ChEBI" id="CHEBI:30616"/>
    </ligand>
</feature>
<dbReference type="SUPFAM" id="SSF56112">
    <property type="entry name" value="Protein kinase-like (PK-like)"/>
    <property type="match status" value="1"/>
</dbReference>
<dbReference type="AlphaFoldDB" id="A0A835DCT2"/>
<dbReference type="Gene3D" id="1.10.510.10">
    <property type="entry name" value="Transferase(Phosphotransferase) domain 1"/>
    <property type="match status" value="1"/>
</dbReference>
<evidence type="ECO:0000256" key="9">
    <source>
        <dbReference type="ARBA" id="ARBA00022729"/>
    </source>
</evidence>
<organism evidence="21 22">
    <name type="scientific">Tetracentron sinense</name>
    <name type="common">Spur-leaf</name>
    <dbReference type="NCBI Taxonomy" id="13715"/>
    <lineage>
        <taxon>Eukaryota</taxon>
        <taxon>Viridiplantae</taxon>
        <taxon>Streptophyta</taxon>
        <taxon>Embryophyta</taxon>
        <taxon>Tracheophyta</taxon>
        <taxon>Spermatophyta</taxon>
        <taxon>Magnoliopsida</taxon>
        <taxon>Trochodendrales</taxon>
        <taxon>Trochodendraceae</taxon>
        <taxon>Tetracentron</taxon>
    </lineage>
</organism>
<dbReference type="PANTHER" id="PTHR27007">
    <property type="match status" value="1"/>
</dbReference>
<evidence type="ECO:0000256" key="1">
    <source>
        <dbReference type="ARBA" id="ARBA00004251"/>
    </source>
</evidence>
<keyword evidence="11 18" id="KW-0547">Nucleotide-binding</keyword>
<evidence type="ECO:0000256" key="15">
    <source>
        <dbReference type="ARBA" id="ARBA00023136"/>
    </source>
</evidence>
<dbReference type="InterPro" id="IPR050528">
    <property type="entry name" value="L-type_Lectin-RKs"/>
</dbReference>
<evidence type="ECO:0000256" key="13">
    <source>
        <dbReference type="ARBA" id="ARBA00022840"/>
    </source>
</evidence>
<evidence type="ECO:0000256" key="18">
    <source>
        <dbReference type="PROSITE-ProRule" id="PRU10141"/>
    </source>
</evidence>
<dbReference type="Proteomes" id="UP000655225">
    <property type="component" value="Unassembled WGS sequence"/>
</dbReference>
<dbReference type="FunFam" id="3.30.200.20:FF:000168">
    <property type="entry name" value="L-type lectin-domain containing receptor kinase IX.1"/>
    <property type="match status" value="1"/>
</dbReference>